<evidence type="ECO:0000256" key="3">
    <source>
        <dbReference type="ARBA" id="ARBA00022801"/>
    </source>
</evidence>
<dbReference type="InterPro" id="IPR036962">
    <property type="entry name" value="Glyco_hydro_3_N_sf"/>
</dbReference>
<proteinExistence type="inferred from homology"/>
<protein>
    <submittedName>
        <fullName evidence="5">Periplasmic beta-glucosidase</fullName>
        <ecNumber evidence="5">3.2.1.21</ecNumber>
    </submittedName>
</protein>
<keyword evidence="2" id="KW-0732">Signal</keyword>
<sequence>MLKKYLRNCIVMMTIDIVFIGCLHSQNKYPFQNPSLDVEKRIDNIIALLTLDEKINCLSTDPSIPRLGIKGTEHIEGLHGVALGGPGNWGRRKLVTTTTFPQAYGLAETWDTALITKVAATEAYEARYIFQSKKYNTGALVIRAPNADLGRDPRWGRTEECYGEDAWFNGCMVQAYVKGLQGNDPKYWMTASLMKHFLANSNEDTRTTSSSDFDERLFREYYSLPFRMGIEAGSRAYMAAYNKYNGIPMMVHPVLKNITVKEWGQNGIICTDGGALRLLWKDHKYYPDSAWAAAAAVKAGINQFLDRFTGSVKKALKEGLLNEKDIDEVIRGNFRVMIKLGLLDPPAMVPYTSIKDGEEPWLTSKNKDLVKEVTRKSIVLLKNENDLLPLDKNKIRSVAVIGPYANQVLLDWYSGTPPYSISVLDGIKNKLGDKVAVTYTSGKDADSVNTLAASSNYVIMVVGNHPWCNAGWAQCPVPSNGREAVDRKTIYLEQEELIKQVYRINPNTVVVLASSFPYAIIWTQHNIPAIVHVTQNSQELGTAVADVLFGDFNPGGKLVQTWPLSMEQLPPMMDYNIRNGRTYMYFKGQPLYPFGFGLSYTTFAFSNGKTNTKTINAGETLTVSIDITNTGKRTGDEVVQLYVQHLYSTVVRPLKELKAFQRVTLNPGEKKTIQLKIKATDLQYWDENQHRFVLENDSIKLMVGSSSSNIRFQDIATIDK</sequence>
<comment type="caution">
    <text evidence="5">The sequence shown here is derived from an EMBL/GenBank/DDBJ whole genome shotgun (WGS) entry which is preliminary data.</text>
</comment>
<dbReference type="Pfam" id="PF14310">
    <property type="entry name" value="Fn3-like"/>
    <property type="match status" value="1"/>
</dbReference>
<reference evidence="5" key="1">
    <citation type="submission" date="2016-10" db="EMBL/GenBank/DDBJ databases">
        <title>Sequence of Gallionella enrichment culture.</title>
        <authorList>
            <person name="Poehlein A."/>
            <person name="Muehling M."/>
            <person name="Daniel R."/>
        </authorList>
    </citation>
    <scope>NUCLEOTIDE SEQUENCE</scope>
</reference>
<dbReference type="SMART" id="SM01217">
    <property type="entry name" value="Fn3_like"/>
    <property type="match status" value="1"/>
</dbReference>
<dbReference type="Gene3D" id="3.20.20.300">
    <property type="entry name" value="Glycoside hydrolase, family 3, N-terminal domain"/>
    <property type="match status" value="1"/>
</dbReference>
<dbReference type="Gene3D" id="3.40.50.1700">
    <property type="entry name" value="Glycoside hydrolase family 3 C-terminal domain"/>
    <property type="match status" value="1"/>
</dbReference>
<dbReference type="Pfam" id="PF00933">
    <property type="entry name" value="Glyco_hydro_3"/>
    <property type="match status" value="1"/>
</dbReference>
<dbReference type="InterPro" id="IPR044993">
    <property type="entry name" value="BXL"/>
</dbReference>
<feature type="domain" description="Fibronectin type III-like" evidence="4">
    <location>
        <begin position="637"/>
        <end position="707"/>
    </location>
</feature>
<dbReference type="SUPFAM" id="SSF52279">
    <property type="entry name" value="Beta-D-glucan exohydrolase, C-terminal domain"/>
    <property type="match status" value="1"/>
</dbReference>
<dbReference type="InterPro" id="IPR026891">
    <property type="entry name" value="Fn3-like"/>
</dbReference>
<keyword evidence="3 5" id="KW-0378">Hydrolase</keyword>
<dbReference type="Gene3D" id="2.60.40.10">
    <property type="entry name" value="Immunoglobulins"/>
    <property type="match status" value="1"/>
</dbReference>
<dbReference type="GO" id="GO:0008422">
    <property type="term" value="F:beta-glucosidase activity"/>
    <property type="evidence" value="ECO:0007669"/>
    <property type="project" value="UniProtKB-EC"/>
</dbReference>
<accession>A0A1J5TMI2</accession>
<dbReference type="EC" id="3.2.1.21" evidence="5"/>
<keyword evidence="5" id="KW-0326">Glycosidase</keyword>
<dbReference type="Pfam" id="PF01915">
    <property type="entry name" value="Glyco_hydro_3_C"/>
    <property type="match status" value="1"/>
</dbReference>
<dbReference type="EMBL" id="MLJW01000015">
    <property type="protein sequence ID" value="OIR13222.1"/>
    <property type="molecule type" value="Genomic_DNA"/>
</dbReference>
<dbReference type="InterPro" id="IPR013783">
    <property type="entry name" value="Ig-like_fold"/>
</dbReference>
<dbReference type="InterPro" id="IPR001764">
    <property type="entry name" value="Glyco_hydro_3_N"/>
</dbReference>
<dbReference type="FunFam" id="2.60.40.10:FF:000495">
    <property type="entry name" value="Periplasmic beta-glucosidase"/>
    <property type="match status" value="1"/>
</dbReference>
<dbReference type="AlphaFoldDB" id="A0A1J5TMI2"/>
<comment type="similarity">
    <text evidence="1">Belongs to the glycosyl hydrolase 3 family.</text>
</comment>
<dbReference type="PANTHER" id="PTHR42721">
    <property type="entry name" value="SUGAR HYDROLASE-RELATED"/>
    <property type="match status" value="1"/>
</dbReference>
<evidence type="ECO:0000256" key="1">
    <source>
        <dbReference type="ARBA" id="ARBA00005336"/>
    </source>
</evidence>
<gene>
    <name evidence="5" type="primary">bglX_3</name>
    <name evidence="5" type="ORF">GALL_56070</name>
</gene>
<dbReference type="InterPro" id="IPR017853">
    <property type="entry name" value="GH"/>
</dbReference>
<dbReference type="SUPFAM" id="SSF51445">
    <property type="entry name" value="(Trans)glycosidases"/>
    <property type="match status" value="1"/>
</dbReference>
<dbReference type="GO" id="GO:0031222">
    <property type="term" value="P:arabinan catabolic process"/>
    <property type="evidence" value="ECO:0007669"/>
    <property type="project" value="TreeGrafter"/>
</dbReference>
<evidence type="ECO:0000313" key="5">
    <source>
        <dbReference type="EMBL" id="OIR13222.1"/>
    </source>
</evidence>
<dbReference type="InterPro" id="IPR036881">
    <property type="entry name" value="Glyco_hydro_3_C_sf"/>
</dbReference>
<dbReference type="InterPro" id="IPR002772">
    <property type="entry name" value="Glyco_hydro_3_C"/>
</dbReference>
<evidence type="ECO:0000256" key="2">
    <source>
        <dbReference type="ARBA" id="ARBA00022729"/>
    </source>
</evidence>
<name>A0A1J5TMI2_9ZZZZ</name>
<organism evidence="5">
    <name type="scientific">mine drainage metagenome</name>
    <dbReference type="NCBI Taxonomy" id="410659"/>
    <lineage>
        <taxon>unclassified sequences</taxon>
        <taxon>metagenomes</taxon>
        <taxon>ecological metagenomes</taxon>
    </lineage>
</organism>
<dbReference type="GO" id="GO:0046556">
    <property type="term" value="F:alpha-L-arabinofuranosidase activity"/>
    <property type="evidence" value="ECO:0007669"/>
    <property type="project" value="TreeGrafter"/>
</dbReference>
<dbReference type="GO" id="GO:0045493">
    <property type="term" value="P:xylan catabolic process"/>
    <property type="evidence" value="ECO:0007669"/>
    <property type="project" value="InterPro"/>
</dbReference>
<evidence type="ECO:0000259" key="4">
    <source>
        <dbReference type="SMART" id="SM01217"/>
    </source>
</evidence>
<dbReference type="PRINTS" id="PR00133">
    <property type="entry name" value="GLHYDRLASE3"/>
</dbReference>
<dbReference type="PANTHER" id="PTHR42721:SF3">
    <property type="entry name" value="BETA-D-XYLOSIDASE 5-RELATED"/>
    <property type="match status" value="1"/>
</dbReference>
<dbReference type="GO" id="GO:0009044">
    <property type="term" value="F:xylan 1,4-beta-xylosidase activity"/>
    <property type="evidence" value="ECO:0007669"/>
    <property type="project" value="InterPro"/>
</dbReference>